<dbReference type="InterPro" id="IPR051333">
    <property type="entry name" value="CLIP_Serine_Protease"/>
</dbReference>
<dbReference type="InterPro" id="IPR028994">
    <property type="entry name" value="Integrin_alpha_N"/>
</dbReference>
<evidence type="ECO:0000313" key="5">
    <source>
        <dbReference type="Proteomes" id="UP001604282"/>
    </source>
</evidence>
<evidence type="ECO:0000256" key="1">
    <source>
        <dbReference type="ARBA" id="ARBA00022729"/>
    </source>
</evidence>
<dbReference type="SUPFAM" id="SSF69318">
    <property type="entry name" value="Integrin alpha N-terminal domain"/>
    <property type="match status" value="1"/>
</dbReference>
<dbReference type="PROSITE" id="PS50240">
    <property type="entry name" value="TRYPSIN_DOM"/>
    <property type="match status" value="1"/>
</dbReference>
<evidence type="ECO:0000259" key="3">
    <source>
        <dbReference type="PROSITE" id="PS50240"/>
    </source>
</evidence>
<dbReference type="InterPro" id="IPR001254">
    <property type="entry name" value="Trypsin_dom"/>
</dbReference>
<sequence length="509" mass="52266">MSHARTRATWIGGAAIAALATSLVSSPSQALQSVDSDAAAHPYSAHILVGDSDRACSGALVAPQWVLTSKSCFADASGVVPGKPQAATKVTVGRPDLTQTGAGAARTATALVAHPDRDLVMVKLSTRVNNVQPVALAATPAAGGQELRAAGYGRTKTSWVPDRLHTAAFTAGTVGTTSVDLTASTGAGLCKGDAGGPVVRVNGTTRELVAVVGKSWQGGCLGTDSLETRTDAVATRTDDVRTWVTATAFRAQGDMTGDKTADLTAIWNDSTLHSYAGLGNGQLGNQVPLFGGTTWATIKHLTKGDLTGDGIADVIAIWGDGTLHYYPGKGDGTIDGPRTITLGGATWAPMKNITAGDFNKDGVDDLITIWGDGTLHLYTGKGDGQLNNGITVAQGAATWLTVKHIAAGDFTKDGVADLMAIWEDGSLHRYTGKGDGQLNAGTTMMGGTTWSTIKHLTAGDFNEDGVADLKAVWGDGTLHYYSGKADGTLNNGTTVTVGGATWGSVRQFA</sequence>
<dbReference type="EMBL" id="JBICZW010000002">
    <property type="protein sequence ID" value="MFG3188102.1"/>
    <property type="molecule type" value="Genomic_DNA"/>
</dbReference>
<keyword evidence="1 2" id="KW-0732">Signal</keyword>
<dbReference type="PRINTS" id="PR00722">
    <property type="entry name" value="CHYMOTRYPSIN"/>
</dbReference>
<dbReference type="InterPro" id="IPR001314">
    <property type="entry name" value="Peptidase_S1A"/>
</dbReference>
<protein>
    <submittedName>
        <fullName evidence="4">FG-GAP-like repeat-containing protein</fullName>
    </submittedName>
</protein>
<proteinExistence type="predicted"/>
<dbReference type="RefSeq" id="WP_392879475.1">
    <property type="nucleotide sequence ID" value="NZ_JBICZW010000002.1"/>
</dbReference>
<dbReference type="Gene3D" id="2.40.10.10">
    <property type="entry name" value="Trypsin-like serine proteases"/>
    <property type="match status" value="1"/>
</dbReference>
<reference evidence="4 5" key="1">
    <citation type="submission" date="2024-10" db="EMBL/GenBank/DDBJ databases">
        <title>The Natural Products Discovery Center: Release of the First 8490 Sequenced Strains for Exploring Actinobacteria Biosynthetic Diversity.</title>
        <authorList>
            <person name="Kalkreuter E."/>
            <person name="Kautsar S.A."/>
            <person name="Yang D."/>
            <person name="Bader C.D."/>
            <person name="Teijaro C.N."/>
            <person name="Fluegel L."/>
            <person name="Davis C.M."/>
            <person name="Simpson J.R."/>
            <person name="Lauterbach L."/>
            <person name="Steele A.D."/>
            <person name="Gui C."/>
            <person name="Meng S."/>
            <person name="Li G."/>
            <person name="Viehrig K."/>
            <person name="Ye F."/>
            <person name="Su P."/>
            <person name="Kiefer A.F."/>
            <person name="Nichols A."/>
            <person name="Cepeda A.J."/>
            <person name="Yan W."/>
            <person name="Fan B."/>
            <person name="Jiang Y."/>
            <person name="Adhikari A."/>
            <person name="Zheng C.-J."/>
            <person name="Schuster L."/>
            <person name="Cowan T.M."/>
            <person name="Smanski M.J."/>
            <person name="Chevrette M.G."/>
            <person name="De Carvalho L.P.S."/>
            <person name="Shen B."/>
        </authorList>
    </citation>
    <scope>NUCLEOTIDE SEQUENCE [LARGE SCALE GENOMIC DNA]</scope>
    <source>
        <strain evidence="4 5">NPDC048229</strain>
    </source>
</reference>
<organism evidence="4 5">
    <name type="scientific">Streptomyces omiyaensis</name>
    <dbReference type="NCBI Taxonomy" id="68247"/>
    <lineage>
        <taxon>Bacteria</taxon>
        <taxon>Bacillati</taxon>
        <taxon>Actinomycetota</taxon>
        <taxon>Actinomycetes</taxon>
        <taxon>Kitasatosporales</taxon>
        <taxon>Streptomycetaceae</taxon>
        <taxon>Streptomyces</taxon>
    </lineage>
</organism>
<keyword evidence="5" id="KW-1185">Reference proteome</keyword>
<dbReference type="Proteomes" id="UP001604282">
    <property type="component" value="Unassembled WGS sequence"/>
</dbReference>
<dbReference type="PANTHER" id="PTHR24260">
    <property type="match status" value="1"/>
</dbReference>
<feature type="signal peptide" evidence="2">
    <location>
        <begin position="1"/>
        <end position="30"/>
    </location>
</feature>
<evidence type="ECO:0000313" key="4">
    <source>
        <dbReference type="EMBL" id="MFG3188102.1"/>
    </source>
</evidence>
<feature type="chain" id="PRO_5047070651" evidence="2">
    <location>
        <begin position="31"/>
        <end position="509"/>
    </location>
</feature>
<evidence type="ECO:0000256" key="2">
    <source>
        <dbReference type="SAM" id="SignalP"/>
    </source>
</evidence>
<dbReference type="SMART" id="SM00020">
    <property type="entry name" value="Tryp_SPc"/>
    <property type="match status" value="1"/>
</dbReference>
<dbReference type="Gene3D" id="2.130.10.130">
    <property type="entry name" value="Integrin alpha, N-terminal"/>
    <property type="match status" value="1"/>
</dbReference>
<dbReference type="InterPro" id="IPR009003">
    <property type="entry name" value="Peptidase_S1_PA"/>
</dbReference>
<accession>A0ABW7BP06</accession>
<gene>
    <name evidence="4" type="ORF">ACGFYS_04115</name>
</gene>
<feature type="domain" description="Peptidase S1" evidence="3">
    <location>
        <begin position="10"/>
        <end position="249"/>
    </location>
</feature>
<dbReference type="InterPro" id="IPR043504">
    <property type="entry name" value="Peptidase_S1_PA_chymotrypsin"/>
</dbReference>
<dbReference type="PANTHER" id="PTHR24260:SF136">
    <property type="entry name" value="GH08193P-RELATED"/>
    <property type="match status" value="1"/>
</dbReference>
<dbReference type="InterPro" id="IPR013517">
    <property type="entry name" value="FG-GAP"/>
</dbReference>
<dbReference type="Pfam" id="PF13517">
    <property type="entry name" value="FG-GAP_3"/>
    <property type="match status" value="1"/>
</dbReference>
<dbReference type="SUPFAM" id="SSF50494">
    <property type="entry name" value="Trypsin-like serine proteases"/>
    <property type="match status" value="1"/>
</dbReference>
<name>A0ABW7BP06_9ACTN</name>
<comment type="caution">
    <text evidence="4">The sequence shown here is derived from an EMBL/GenBank/DDBJ whole genome shotgun (WGS) entry which is preliminary data.</text>
</comment>
<dbReference type="Pfam" id="PF00089">
    <property type="entry name" value="Trypsin"/>
    <property type="match status" value="1"/>
</dbReference>